<gene>
    <name evidence="2" type="ORF">MNBD_GAMMA17-124</name>
</gene>
<protein>
    <recommendedName>
        <fullName evidence="1">Globin-sensor domain-containing protein</fullName>
    </recommendedName>
</protein>
<dbReference type="AlphaFoldDB" id="A0A3B1A3B8"/>
<proteinExistence type="predicted"/>
<organism evidence="2">
    <name type="scientific">hydrothermal vent metagenome</name>
    <dbReference type="NCBI Taxonomy" id="652676"/>
    <lineage>
        <taxon>unclassified sequences</taxon>
        <taxon>metagenomes</taxon>
        <taxon>ecological metagenomes</taxon>
    </lineage>
</organism>
<dbReference type="Gene3D" id="1.10.490.10">
    <property type="entry name" value="Globins"/>
    <property type="match status" value="1"/>
</dbReference>
<dbReference type="GO" id="GO:0020037">
    <property type="term" value="F:heme binding"/>
    <property type="evidence" value="ECO:0007669"/>
    <property type="project" value="InterPro"/>
</dbReference>
<accession>A0A3B1A3B8</accession>
<dbReference type="GO" id="GO:0019825">
    <property type="term" value="F:oxygen binding"/>
    <property type="evidence" value="ECO:0007669"/>
    <property type="project" value="InterPro"/>
</dbReference>
<evidence type="ECO:0000313" key="2">
    <source>
        <dbReference type="EMBL" id="VAW88224.1"/>
    </source>
</evidence>
<name>A0A3B1A3B8_9ZZZZ</name>
<dbReference type="Pfam" id="PF11563">
    <property type="entry name" value="Protoglobin"/>
    <property type="match status" value="1"/>
</dbReference>
<dbReference type="InterPro" id="IPR044398">
    <property type="entry name" value="Globin-sensor_dom"/>
</dbReference>
<reference evidence="2" key="1">
    <citation type="submission" date="2018-06" db="EMBL/GenBank/DDBJ databases">
        <authorList>
            <person name="Zhirakovskaya E."/>
        </authorList>
    </citation>
    <scope>NUCLEOTIDE SEQUENCE</scope>
</reference>
<sequence>MSRVKELLSELSPLLNYTKHDWEILQEEATLISSWIPDIISVFYETVYASSDTNKIFHEGERSKLEKTLEVWLLSLVSGQQEDSFWEHQWIIALLHVQRGVHNLYMLGMMCRVQQIVLEKCMLHYEKERAAEVYNAFHKITSTVAALIAECYGEVLLNSTEDGLSRVGMNPALLQRIKDVQIKKMLAEARQL</sequence>
<feature type="domain" description="Globin-sensor" evidence="1">
    <location>
        <begin position="7"/>
        <end position="154"/>
    </location>
</feature>
<dbReference type="InterPro" id="IPR012292">
    <property type="entry name" value="Globin/Proto"/>
</dbReference>
<dbReference type="EMBL" id="UOFQ01000091">
    <property type="protein sequence ID" value="VAW88224.1"/>
    <property type="molecule type" value="Genomic_DNA"/>
</dbReference>
<dbReference type="SUPFAM" id="SSF46458">
    <property type="entry name" value="Globin-like"/>
    <property type="match status" value="1"/>
</dbReference>
<evidence type="ECO:0000259" key="1">
    <source>
        <dbReference type="Pfam" id="PF11563"/>
    </source>
</evidence>
<dbReference type="InterPro" id="IPR009050">
    <property type="entry name" value="Globin-like_sf"/>
</dbReference>